<reference evidence="2 3" key="1">
    <citation type="journal article" date="2019" name="Commun. Biol.">
        <title>The bagworm genome reveals a unique fibroin gene that provides high tensile strength.</title>
        <authorList>
            <person name="Kono N."/>
            <person name="Nakamura H."/>
            <person name="Ohtoshi R."/>
            <person name="Tomita M."/>
            <person name="Numata K."/>
            <person name="Arakawa K."/>
        </authorList>
    </citation>
    <scope>NUCLEOTIDE SEQUENCE [LARGE SCALE GENOMIC DNA]</scope>
</reference>
<evidence type="ECO:0000313" key="2">
    <source>
        <dbReference type="EMBL" id="GBP58357.1"/>
    </source>
</evidence>
<sequence length="146" mass="15959">MAAHSHTGLSAGRGARADAPETGVGRASRRPAPREVQHESERPSRTLMRAFHVFNNAASACRATEQFYPMANGSADEFLCYGGYGVRTKARREFSMRQFSSSLRTSILDHPFQFHVCGAGIGSDFGHRLKFIDISDETAPSVLALI</sequence>
<evidence type="ECO:0000256" key="1">
    <source>
        <dbReference type="SAM" id="MobiDB-lite"/>
    </source>
</evidence>
<accession>A0A4C1X7X0</accession>
<dbReference type="EMBL" id="BGZK01000733">
    <property type="protein sequence ID" value="GBP58357.1"/>
    <property type="molecule type" value="Genomic_DNA"/>
</dbReference>
<keyword evidence="3" id="KW-1185">Reference proteome</keyword>
<comment type="caution">
    <text evidence="2">The sequence shown here is derived from an EMBL/GenBank/DDBJ whole genome shotgun (WGS) entry which is preliminary data.</text>
</comment>
<name>A0A4C1X7X0_EUMVA</name>
<dbReference type="Proteomes" id="UP000299102">
    <property type="component" value="Unassembled WGS sequence"/>
</dbReference>
<feature type="region of interest" description="Disordered" evidence="1">
    <location>
        <begin position="1"/>
        <end position="43"/>
    </location>
</feature>
<feature type="compositionally biased region" description="Basic and acidic residues" evidence="1">
    <location>
        <begin position="32"/>
        <end position="43"/>
    </location>
</feature>
<protein>
    <submittedName>
        <fullName evidence="2">Uncharacterized protein</fullName>
    </submittedName>
</protein>
<evidence type="ECO:0000313" key="3">
    <source>
        <dbReference type="Proteomes" id="UP000299102"/>
    </source>
</evidence>
<proteinExistence type="predicted"/>
<organism evidence="2 3">
    <name type="scientific">Eumeta variegata</name>
    <name type="common">Bagworm moth</name>
    <name type="synonym">Eumeta japonica</name>
    <dbReference type="NCBI Taxonomy" id="151549"/>
    <lineage>
        <taxon>Eukaryota</taxon>
        <taxon>Metazoa</taxon>
        <taxon>Ecdysozoa</taxon>
        <taxon>Arthropoda</taxon>
        <taxon>Hexapoda</taxon>
        <taxon>Insecta</taxon>
        <taxon>Pterygota</taxon>
        <taxon>Neoptera</taxon>
        <taxon>Endopterygota</taxon>
        <taxon>Lepidoptera</taxon>
        <taxon>Glossata</taxon>
        <taxon>Ditrysia</taxon>
        <taxon>Tineoidea</taxon>
        <taxon>Psychidae</taxon>
        <taxon>Oiketicinae</taxon>
        <taxon>Eumeta</taxon>
    </lineage>
</organism>
<dbReference type="AlphaFoldDB" id="A0A4C1X7X0"/>
<gene>
    <name evidence="2" type="ORF">EVAR_40926_1</name>
</gene>